<dbReference type="GO" id="GO:0031261">
    <property type="term" value="C:DNA replication preinitiation complex"/>
    <property type="evidence" value="ECO:0007669"/>
    <property type="project" value="TreeGrafter"/>
</dbReference>
<dbReference type="Proteomes" id="UP000186136">
    <property type="component" value="Unassembled WGS sequence"/>
</dbReference>
<feature type="compositionally biased region" description="Basic residues" evidence="1">
    <location>
        <begin position="547"/>
        <end position="560"/>
    </location>
</feature>
<dbReference type="PANTHER" id="PTHR28067:SF1">
    <property type="entry name" value="DNA REPLICATION REGULATOR SLD3"/>
    <property type="match status" value="1"/>
</dbReference>
<evidence type="ECO:0000313" key="2">
    <source>
        <dbReference type="EMBL" id="GAV28310.1"/>
    </source>
</evidence>
<protein>
    <submittedName>
        <fullName evidence="2">Uncharacterized protein</fullName>
    </submittedName>
</protein>
<feature type="compositionally biased region" description="Basic residues" evidence="1">
    <location>
        <begin position="709"/>
        <end position="718"/>
    </location>
</feature>
<dbReference type="OrthoDB" id="5395343at2759"/>
<accession>A0A1Q2YFF9</accession>
<feature type="compositionally biased region" description="Basic and acidic residues" evidence="1">
    <location>
        <begin position="671"/>
        <end position="682"/>
    </location>
</feature>
<dbReference type="InterPro" id="IPR042511">
    <property type="entry name" value="Sld3"/>
</dbReference>
<sequence length="718" mass="81936">MIYDKAIVNTLCGQLESKTENFGVYVSVSNENKIKEILNFGLLTPTRDEKIWCIRIFDKNLVSFSVDSSIAPFRISPMYPSVHDFNTLISKRQQTLASPLIIKDSYSQLLESANMCTDDLFNVSQLDIGVTKGEGNILTLPSTSPDKALKAIDPVEFLTDKYFTTLYSASTMLEHFVKSSIPKMHLLRRDNLKLAKDCLSKLLIETLSDFDRRHDLQNEHESLLKLESFKKFWLSDEKLLDQIERNYRLDHLKRQDFTQNMDLNKLNGLMDNLKLKDLKLQILLDLELLKILKYENESEKVKVKENDQRKAEVKSKKEKRTSLVSKRYSSSLVGKKKRLIPTLLGTVIPTNMDFDVDLRFTSEEDKNKYLTIDGIEKLIRIFFDKLCVYDAIMGLDYKDLDSSWGFLSNCVIPFYAKDHRHLLKLLAIKSRGPAFTLKIKSRKERKQRQEKRKEKLEKAKEVNYKAVNTERKAATIDLSKIRLKRSHSSFGNPKADLSRKTISMVNSTSMVSSLTDLGPTNDSLHLPDLAHSADTINSLDIKGFMNSKKRKLQAPKRKSPKLQSAKPDLSKKTEIDIGTSLEIHDVQEEIFRHNQVIEATPRKNPSAASDHLTGNLISMISPYQEKSSRKQDNNSPVDLVTTQITETPVIERVQVRPGVFEIGSSPIKPGDSPHTKSSKENEQWTGKVQQTFSPPTKLSVPALPTHSNKSTKRKLNFS</sequence>
<dbReference type="PANTHER" id="PTHR28067">
    <property type="entry name" value="DNA REPLICATION REGULATOR SLD3"/>
    <property type="match status" value="1"/>
</dbReference>
<comment type="caution">
    <text evidence="2">The sequence shown here is derived from an EMBL/GenBank/DDBJ whole genome shotgun (WGS) entry which is preliminary data.</text>
</comment>
<organism evidence="2 3">
    <name type="scientific">Pichia membranifaciens</name>
    <dbReference type="NCBI Taxonomy" id="4926"/>
    <lineage>
        <taxon>Eukaryota</taxon>
        <taxon>Fungi</taxon>
        <taxon>Dikarya</taxon>
        <taxon>Ascomycota</taxon>
        <taxon>Saccharomycotina</taxon>
        <taxon>Pichiomycetes</taxon>
        <taxon>Pichiales</taxon>
        <taxon>Pichiaceae</taxon>
        <taxon>Pichia</taxon>
    </lineage>
</organism>
<evidence type="ECO:0000313" key="3">
    <source>
        <dbReference type="Proteomes" id="UP000186136"/>
    </source>
</evidence>
<evidence type="ECO:0000256" key="1">
    <source>
        <dbReference type="SAM" id="MobiDB-lite"/>
    </source>
</evidence>
<gene>
    <name evidence="2" type="ORF">PMKS-001781</name>
</gene>
<dbReference type="GO" id="GO:0006270">
    <property type="term" value="P:DNA replication initiation"/>
    <property type="evidence" value="ECO:0007669"/>
    <property type="project" value="InterPro"/>
</dbReference>
<dbReference type="EMBL" id="BDGI01000065">
    <property type="protein sequence ID" value="GAV28310.1"/>
    <property type="molecule type" value="Genomic_DNA"/>
</dbReference>
<feature type="region of interest" description="Disordered" evidence="1">
    <location>
        <begin position="661"/>
        <end position="718"/>
    </location>
</feature>
<dbReference type="AlphaFoldDB" id="A0A1Q2YFF9"/>
<reference evidence="2 3" key="1">
    <citation type="submission" date="2016-08" db="EMBL/GenBank/DDBJ databases">
        <title>Whole genome shotgun sequence of Pichia membranifaciens KS47-1.</title>
        <authorList>
            <person name="Konishi M."/>
            <person name="Ishida M."/>
            <person name="Arakawa T."/>
            <person name="Kato Y."/>
            <person name="Horiuchi J."/>
        </authorList>
    </citation>
    <scope>NUCLEOTIDE SEQUENCE [LARGE SCALE GENOMIC DNA]</scope>
    <source>
        <strain evidence="2 3">KS47-1</strain>
    </source>
</reference>
<dbReference type="Gene3D" id="1.20.58.2130">
    <property type="match status" value="1"/>
</dbReference>
<feature type="compositionally biased region" description="Polar residues" evidence="1">
    <location>
        <begin position="683"/>
        <end position="696"/>
    </location>
</feature>
<feature type="region of interest" description="Disordered" evidence="1">
    <location>
        <begin position="547"/>
        <end position="571"/>
    </location>
</feature>
<proteinExistence type="predicted"/>
<name>A0A1Q2YFF9_9ASCO</name>
<keyword evidence="3" id="KW-1185">Reference proteome</keyword>